<dbReference type="PANTHER" id="PTHR33710">
    <property type="entry name" value="BNAC02G09200D PROTEIN"/>
    <property type="match status" value="1"/>
</dbReference>
<evidence type="ECO:0000313" key="1">
    <source>
        <dbReference type="EMBL" id="KAK9750083.1"/>
    </source>
</evidence>
<reference evidence="1" key="1">
    <citation type="submission" date="2024-03" db="EMBL/GenBank/DDBJ databases">
        <title>WGS assembly of Saponaria officinalis var. Norfolk2.</title>
        <authorList>
            <person name="Jenkins J."/>
            <person name="Shu S."/>
            <person name="Grimwood J."/>
            <person name="Barry K."/>
            <person name="Goodstein D."/>
            <person name="Schmutz J."/>
            <person name="Leebens-Mack J."/>
            <person name="Osbourn A."/>
        </authorList>
    </citation>
    <scope>NUCLEOTIDE SEQUENCE [LARGE SCALE GENOMIC DNA]</scope>
    <source>
        <strain evidence="1">JIC</strain>
    </source>
</reference>
<dbReference type="AlphaFoldDB" id="A0AAW1MUY9"/>
<name>A0AAW1MUY9_SAPOF</name>
<proteinExistence type="predicted"/>
<dbReference type="SUPFAM" id="SSF56219">
    <property type="entry name" value="DNase I-like"/>
    <property type="match status" value="1"/>
</dbReference>
<protein>
    <recommendedName>
        <fullName evidence="3">Endonuclease/exonuclease/phosphatase domain-containing protein</fullName>
    </recommendedName>
</protein>
<accession>A0AAW1MUY9</accession>
<evidence type="ECO:0000313" key="2">
    <source>
        <dbReference type="Proteomes" id="UP001443914"/>
    </source>
</evidence>
<sequence>MGINETRIKYRRFDTVRSRKFRQFQVLNNYISHPNGRFWVIWSRTDMKVHVLSVGSQLIHLCVEEATCHKFFVTFVYGLNSITQMTWLVLGDFNCVRTDSERISTVPPNLSAMTDFNTAISNAKWMRLDRVLINSDWLSDFPNFSAAVALGAGVSNHSPLIVSVSSAPALRPWHFRFINCWIEDANFLPIVTEVWKNNVQVCPMFILVTHLKQVKQQLKLPHQSGFSNVSQKVSELRSNLANCQDRLYSAHMDSLFLEEEKDICQEFCKMKRIELNIAYQRAKIHDIKMMDASTSYFYSKIVAKRSMNLISLIKDVHGRLCSSPDTIDEAFVEY</sequence>
<evidence type="ECO:0008006" key="3">
    <source>
        <dbReference type="Google" id="ProtNLM"/>
    </source>
</evidence>
<comment type="caution">
    <text evidence="1">The sequence shown here is derived from an EMBL/GenBank/DDBJ whole genome shotgun (WGS) entry which is preliminary data.</text>
</comment>
<organism evidence="1 2">
    <name type="scientific">Saponaria officinalis</name>
    <name type="common">Common soapwort</name>
    <name type="synonym">Lychnis saponaria</name>
    <dbReference type="NCBI Taxonomy" id="3572"/>
    <lineage>
        <taxon>Eukaryota</taxon>
        <taxon>Viridiplantae</taxon>
        <taxon>Streptophyta</taxon>
        <taxon>Embryophyta</taxon>
        <taxon>Tracheophyta</taxon>
        <taxon>Spermatophyta</taxon>
        <taxon>Magnoliopsida</taxon>
        <taxon>eudicotyledons</taxon>
        <taxon>Gunneridae</taxon>
        <taxon>Pentapetalae</taxon>
        <taxon>Caryophyllales</taxon>
        <taxon>Caryophyllaceae</taxon>
        <taxon>Caryophylleae</taxon>
        <taxon>Saponaria</taxon>
    </lineage>
</organism>
<dbReference type="Proteomes" id="UP001443914">
    <property type="component" value="Unassembled WGS sequence"/>
</dbReference>
<gene>
    <name evidence="1" type="ORF">RND81_02G172000</name>
</gene>
<dbReference type="InterPro" id="IPR036691">
    <property type="entry name" value="Endo/exonu/phosph_ase_sf"/>
</dbReference>
<keyword evidence="2" id="KW-1185">Reference proteome</keyword>
<dbReference type="PANTHER" id="PTHR33710:SF71">
    <property type="entry name" value="ENDONUCLEASE_EXONUCLEASE_PHOSPHATASE DOMAIN-CONTAINING PROTEIN"/>
    <property type="match status" value="1"/>
</dbReference>
<dbReference type="EMBL" id="JBDFQZ010000002">
    <property type="protein sequence ID" value="KAK9750083.1"/>
    <property type="molecule type" value="Genomic_DNA"/>
</dbReference>
<dbReference type="Gene3D" id="3.60.10.10">
    <property type="entry name" value="Endonuclease/exonuclease/phosphatase"/>
    <property type="match status" value="1"/>
</dbReference>